<feature type="region of interest" description="Disordered" evidence="7">
    <location>
        <begin position="531"/>
        <end position="550"/>
    </location>
</feature>
<comment type="subcellular location">
    <subcellularLocation>
        <location evidence="1 6">Nucleus</location>
    </subcellularLocation>
</comment>
<evidence type="ECO:0000256" key="5">
    <source>
        <dbReference type="ARBA" id="ARBA00023306"/>
    </source>
</evidence>
<feature type="region of interest" description="Disordered" evidence="7">
    <location>
        <begin position="242"/>
        <end position="293"/>
    </location>
</feature>
<evidence type="ECO:0000313" key="9">
    <source>
        <dbReference type="EMBL" id="WVN89489.1"/>
    </source>
</evidence>
<feature type="compositionally biased region" description="Low complexity" evidence="7">
    <location>
        <begin position="566"/>
        <end position="585"/>
    </location>
</feature>
<reference evidence="9" key="1">
    <citation type="submission" date="2016-06" db="EMBL/GenBank/DDBJ databases">
        <authorList>
            <person name="Cuomo C."/>
            <person name="Litvintseva A."/>
            <person name="Heitman J."/>
            <person name="Chen Y."/>
            <person name="Sun S."/>
            <person name="Springer D."/>
            <person name="Dromer F."/>
            <person name="Young S."/>
            <person name="Zeng Q."/>
            <person name="Chapman S."/>
            <person name="Gujja S."/>
            <person name="Saif S."/>
            <person name="Birren B."/>
        </authorList>
    </citation>
    <scope>NUCLEOTIDE SEQUENCE</scope>
    <source>
        <strain evidence="9">CBS 7841</strain>
    </source>
</reference>
<dbReference type="GeneID" id="91088924"/>
<keyword evidence="5 6" id="KW-0131">Cell cycle</keyword>
<reference evidence="9" key="2">
    <citation type="journal article" date="2022" name="Elife">
        <title>Obligate sexual reproduction of a homothallic fungus closely related to the Cryptococcus pathogenic species complex.</title>
        <authorList>
            <person name="Passer A.R."/>
            <person name="Clancey S.A."/>
            <person name="Shea T."/>
            <person name="David-Palma M."/>
            <person name="Averette A.F."/>
            <person name="Boekhout T."/>
            <person name="Porcel B.M."/>
            <person name="Nowrousian M."/>
            <person name="Cuomo C.A."/>
            <person name="Sun S."/>
            <person name="Heitman J."/>
            <person name="Coelho M.A."/>
        </authorList>
    </citation>
    <scope>NUCLEOTIDE SEQUENCE</scope>
    <source>
        <strain evidence="9">CBS 7841</strain>
    </source>
</reference>
<organism evidence="9 10">
    <name type="scientific">Cryptococcus depauperatus CBS 7841</name>
    <dbReference type="NCBI Taxonomy" id="1295531"/>
    <lineage>
        <taxon>Eukaryota</taxon>
        <taxon>Fungi</taxon>
        <taxon>Dikarya</taxon>
        <taxon>Basidiomycota</taxon>
        <taxon>Agaricomycotina</taxon>
        <taxon>Tremellomycetes</taxon>
        <taxon>Tremellales</taxon>
        <taxon>Cryptococcaceae</taxon>
        <taxon>Cryptococcus</taxon>
    </lineage>
</organism>
<dbReference type="Proteomes" id="UP000094043">
    <property type="component" value="Chromosome 5"/>
</dbReference>
<dbReference type="KEGG" id="cdep:91088924"/>
<accession>A0AAJ8JW41</accession>
<feature type="compositionally biased region" description="Polar residues" evidence="7">
    <location>
        <begin position="249"/>
        <end position="273"/>
    </location>
</feature>
<protein>
    <recommendedName>
        <fullName evidence="6">Chromosome segregation in meiosis protein</fullName>
    </recommendedName>
</protein>
<dbReference type="PANTHER" id="PTHR13220">
    <property type="entry name" value="TIMELESS INTERACTING-RELATED"/>
    <property type="match status" value="1"/>
</dbReference>
<dbReference type="GO" id="GO:0003677">
    <property type="term" value="F:DNA binding"/>
    <property type="evidence" value="ECO:0007669"/>
    <property type="project" value="TreeGrafter"/>
</dbReference>
<feature type="compositionally biased region" description="Polar residues" evidence="7">
    <location>
        <begin position="1"/>
        <end position="11"/>
    </location>
</feature>
<dbReference type="PANTHER" id="PTHR13220:SF11">
    <property type="entry name" value="TIMELESS-INTERACTING PROTEIN"/>
    <property type="match status" value="1"/>
</dbReference>
<comment type="function">
    <text evidence="6">Plays an important role in the control of DNA replication and the maintenance of replication fork stability.</text>
</comment>
<feature type="compositionally biased region" description="Polar residues" evidence="7">
    <location>
        <begin position="1053"/>
        <end position="1066"/>
    </location>
</feature>
<feature type="compositionally biased region" description="Polar residues" evidence="7">
    <location>
        <begin position="446"/>
        <end position="455"/>
    </location>
</feature>
<dbReference type="GO" id="GO:0006974">
    <property type="term" value="P:DNA damage response"/>
    <property type="evidence" value="ECO:0007669"/>
    <property type="project" value="UniProtKB-KW"/>
</dbReference>
<feature type="region of interest" description="Disordered" evidence="7">
    <location>
        <begin position="566"/>
        <end position="606"/>
    </location>
</feature>
<evidence type="ECO:0000313" key="10">
    <source>
        <dbReference type="Proteomes" id="UP000094043"/>
    </source>
</evidence>
<feature type="compositionally biased region" description="Polar residues" evidence="7">
    <location>
        <begin position="911"/>
        <end position="923"/>
    </location>
</feature>
<keyword evidence="4 6" id="KW-0539">Nucleus</keyword>
<feature type="compositionally biased region" description="Low complexity" evidence="7">
    <location>
        <begin position="419"/>
        <end position="430"/>
    </location>
</feature>
<dbReference type="InterPro" id="IPR040038">
    <property type="entry name" value="TIPIN/Csm3/Swi3"/>
</dbReference>
<name>A0AAJ8JW41_9TREE</name>
<feature type="region of interest" description="Disordered" evidence="7">
    <location>
        <begin position="330"/>
        <end position="502"/>
    </location>
</feature>
<feature type="compositionally biased region" description="Polar residues" evidence="7">
    <location>
        <begin position="893"/>
        <end position="902"/>
    </location>
</feature>
<evidence type="ECO:0000256" key="1">
    <source>
        <dbReference type="ARBA" id="ARBA00004123"/>
    </source>
</evidence>
<evidence type="ECO:0000256" key="7">
    <source>
        <dbReference type="SAM" id="MobiDB-lite"/>
    </source>
</evidence>
<feature type="compositionally biased region" description="Polar residues" evidence="7">
    <location>
        <begin position="484"/>
        <end position="502"/>
    </location>
</feature>
<gene>
    <name evidence="9" type="ORF">L203_104714</name>
</gene>
<evidence type="ECO:0000256" key="3">
    <source>
        <dbReference type="ARBA" id="ARBA00022763"/>
    </source>
</evidence>
<reference evidence="9" key="3">
    <citation type="submission" date="2024-01" db="EMBL/GenBank/DDBJ databases">
        <authorList>
            <person name="Coelho M.A."/>
            <person name="David-Palma M."/>
            <person name="Shea T."/>
            <person name="Sun S."/>
            <person name="Cuomo C.A."/>
            <person name="Heitman J."/>
        </authorList>
    </citation>
    <scope>NUCLEOTIDE SEQUENCE</scope>
    <source>
        <strain evidence="9">CBS 7841</strain>
    </source>
</reference>
<dbReference type="EMBL" id="CP143788">
    <property type="protein sequence ID" value="WVN89489.1"/>
    <property type="molecule type" value="Genomic_DNA"/>
</dbReference>
<dbReference type="GO" id="GO:0031297">
    <property type="term" value="P:replication fork processing"/>
    <property type="evidence" value="ECO:0007669"/>
    <property type="project" value="UniProtKB-UniRule"/>
</dbReference>
<dbReference type="AlphaFoldDB" id="A0AAJ8JW41"/>
<comment type="similarity">
    <text evidence="2 6">Belongs to the CSM3 family.</text>
</comment>
<dbReference type="GO" id="GO:0043111">
    <property type="term" value="P:replication fork arrest"/>
    <property type="evidence" value="ECO:0007669"/>
    <property type="project" value="TreeGrafter"/>
</dbReference>
<feature type="region of interest" description="Disordered" evidence="7">
    <location>
        <begin position="1"/>
        <end position="69"/>
    </location>
</feature>
<dbReference type="GO" id="GO:0031298">
    <property type="term" value="C:replication fork protection complex"/>
    <property type="evidence" value="ECO:0007669"/>
    <property type="project" value="TreeGrafter"/>
</dbReference>
<feature type="region of interest" description="Disordered" evidence="7">
    <location>
        <begin position="640"/>
        <end position="664"/>
    </location>
</feature>
<dbReference type="GO" id="GO:0000076">
    <property type="term" value="P:DNA replication checkpoint signaling"/>
    <property type="evidence" value="ECO:0007669"/>
    <property type="project" value="UniProtKB-UniRule"/>
</dbReference>
<evidence type="ECO:0000256" key="6">
    <source>
        <dbReference type="RuleBase" id="RU366049"/>
    </source>
</evidence>
<dbReference type="RefSeq" id="XP_066070189.1">
    <property type="nucleotide sequence ID" value="XM_066214092.1"/>
</dbReference>
<evidence type="ECO:0000259" key="8">
    <source>
        <dbReference type="Pfam" id="PF07962"/>
    </source>
</evidence>
<keyword evidence="10" id="KW-1185">Reference proteome</keyword>
<sequence>MASLENLFNSPPNSPRFDDNLPSPSTPLVLRENDNPLFFSPGPSLYGSPTHLHTGSAIHKQKNSGRRPVDLAEGLEVQGRDEERRNTRNSLVADARASTLPMNSAELSDVNHAGRGVSFGLSVDPLAGINQPGDTIEDGEQEERKKRTIAKVDPDRILGDKGFPALCRAAKKFKSKGKGREAEDLRNLLNLYQMWAHGMFPKGDFAHTINRTEAVCRSRRMESAISGLRDAFYPRADNNPHSLDGFSATPRSGLSPVHSSPASVARDSQQATNDHGPFTVLQEPAETTQEPLFEEPDWDEIVAMEAQQEMESAETEGEYRGLLSFLPQHQNNAHRQHSPSSSPSPRVLATDSLNDYDKRSANSFSSESIPEEDEEQDSKICSPVPVLHNYNSLPALASPGFGSSLPPSRRGSADHLKLSRSQSLSRASMSGKENSFGDTLAPSPINVRQRTSSSPRLPKLSALSPLQAFSPLESTRRISETAAPLSSSLQRAGSLTRGLSQRESMIANAKSWTGEDKEDERTGLFSKLTLVKAPTQENNKDRRHIRSKSQSSLVPFNAFASSFTAPATSARGPRRSFAASSFGASPNTQTMPLPSPCGPAQNDSLHRVHSRLEEGDNIQSRYLSPDEVFTLAQSISSPVTAASDEGLKRRKSASSLPRRSALPDSPEKVIAELEPVEYVQMEEDVLLPFVDRAVDVHDLLHSSVNAKLFSLLHAAFPKGPARPNWKQLNPEQWRWEEFVKHLTETDRADMDDYDWTFKARQAVRVRNVSLWEKLGVCLGCDEDLLNAGSEDDSPPSWGGLGLGEEGEYDPSANRVLIAGLEPKDEEEAEARLKEEFGEIVEDEEGQAQAGMGALLELGSMATIGENEEEGYKVQTSQTPAQRAGNKANIDPLLSQTCDSSPQHADLHSSPRPFTSPNSPTHAQTAIPEFRSPRKSFVGLQIRTAPSRPLYLPLMRSPSVVQTPTTQNPLPIYDRGPGSPLFPSSFSHLSREPNLGRRASVAVGEMVNWKGDAQIKDELHRWRKEMRGGSGYPAGVGELRSLRRKPSGAGLSESAITFASESDWSGH</sequence>
<evidence type="ECO:0000256" key="2">
    <source>
        <dbReference type="ARBA" id="ARBA00006075"/>
    </source>
</evidence>
<feature type="domain" description="Chromosome segregation in meiosis protein 3" evidence="8">
    <location>
        <begin position="151"/>
        <end position="231"/>
    </location>
</feature>
<evidence type="ECO:0000256" key="4">
    <source>
        <dbReference type="ARBA" id="ARBA00023242"/>
    </source>
</evidence>
<feature type="region of interest" description="Disordered" evidence="7">
    <location>
        <begin position="1043"/>
        <end position="1066"/>
    </location>
</feature>
<feature type="region of interest" description="Disordered" evidence="7">
    <location>
        <begin position="891"/>
        <end position="931"/>
    </location>
</feature>
<keyword evidence="3 6" id="KW-0227">DNA damage</keyword>
<dbReference type="Pfam" id="PF07962">
    <property type="entry name" value="Swi3"/>
    <property type="match status" value="1"/>
</dbReference>
<dbReference type="InterPro" id="IPR012923">
    <property type="entry name" value="Csm3"/>
</dbReference>
<proteinExistence type="inferred from homology"/>